<dbReference type="AlphaFoldDB" id="A0AAN6NN04"/>
<dbReference type="PANTHER" id="PTHR40780">
    <property type="entry name" value="DUF3669 DOMAIN-CONTAINING PROTEIN"/>
    <property type="match status" value="1"/>
</dbReference>
<organism evidence="2 3">
    <name type="scientific">Pseudoneurospora amorphoporcata</name>
    <dbReference type="NCBI Taxonomy" id="241081"/>
    <lineage>
        <taxon>Eukaryota</taxon>
        <taxon>Fungi</taxon>
        <taxon>Dikarya</taxon>
        <taxon>Ascomycota</taxon>
        <taxon>Pezizomycotina</taxon>
        <taxon>Sordariomycetes</taxon>
        <taxon>Sordariomycetidae</taxon>
        <taxon>Sordariales</taxon>
        <taxon>Sordariaceae</taxon>
        <taxon>Pseudoneurospora</taxon>
    </lineage>
</organism>
<dbReference type="Pfam" id="PF12417">
    <property type="entry name" value="DUF3669"/>
    <property type="match status" value="1"/>
</dbReference>
<feature type="domain" description="DUF3669" evidence="1">
    <location>
        <begin position="265"/>
        <end position="328"/>
    </location>
</feature>
<keyword evidence="3" id="KW-1185">Reference proteome</keyword>
<comment type="caution">
    <text evidence="2">The sequence shown here is derived from an EMBL/GenBank/DDBJ whole genome shotgun (WGS) entry which is preliminary data.</text>
</comment>
<dbReference type="PANTHER" id="PTHR40780:SF2">
    <property type="entry name" value="DUF3669 DOMAIN-CONTAINING PROTEIN"/>
    <property type="match status" value="1"/>
</dbReference>
<dbReference type="EMBL" id="MU859240">
    <property type="protein sequence ID" value="KAK3948856.1"/>
    <property type="molecule type" value="Genomic_DNA"/>
</dbReference>
<accession>A0AAN6NN04</accession>
<evidence type="ECO:0000313" key="3">
    <source>
        <dbReference type="Proteomes" id="UP001303222"/>
    </source>
</evidence>
<reference evidence="2" key="1">
    <citation type="journal article" date="2023" name="Mol. Phylogenet. Evol.">
        <title>Genome-scale phylogeny and comparative genomics of the fungal order Sordariales.</title>
        <authorList>
            <person name="Hensen N."/>
            <person name="Bonometti L."/>
            <person name="Westerberg I."/>
            <person name="Brannstrom I.O."/>
            <person name="Guillou S."/>
            <person name="Cros-Aarteil S."/>
            <person name="Calhoun S."/>
            <person name="Haridas S."/>
            <person name="Kuo A."/>
            <person name="Mondo S."/>
            <person name="Pangilinan J."/>
            <person name="Riley R."/>
            <person name="LaButti K."/>
            <person name="Andreopoulos B."/>
            <person name="Lipzen A."/>
            <person name="Chen C."/>
            <person name="Yan M."/>
            <person name="Daum C."/>
            <person name="Ng V."/>
            <person name="Clum A."/>
            <person name="Steindorff A."/>
            <person name="Ohm R.A."/>
            <person name="Martin F."/>
            <person name="Silar P."/>
            <person name="Natvig D.O."/>
            <person name="Lalanne C."/>
            <person name="Gautier V."/>
            <person name="Ament-Velasquez S.L."/>
            <person name="Kruys A."/>
            <person name="Hutchinson M.I."/>
            <person name="Powell A.J."/>
            <person name="Barry K."/>
            <person name="Miller A.N."/>
            <person name="Grigoriev I.V."/>
            <person name="Debuchy R."/>
            <person name="Gladieux P."/>
            <person name="Hiltunen Thoren M."/>
            <person name="Johannesson H."/>
        </authorList>
    </citation>
    <scope>NUCLEOTIDE SEQUENCE</scope>
    <source>
        <strain evidence="2">CBS 626.80</strain>
    </source>
</reference>
<sequence length="371" mass="42030">MFKGKRYLPCRYEQRAQAEGAKAFRKIGAGACGAIFAQEGQSVILKLAKDPSSAELWNDYSKHRKIARLFEDVYHVEGVRVPEVLGYMGPQRTDFWDAEPGLIKGAEGICTVPTKALLAERIFPLPRSTRHLLIEKYCAPRGKQKALADPANSDCLVRVYLGSMMGKSGGMFFSLRNLRLHLNQLIELDLDIAALARRMGIALAVMHWGARTDARDVEFVLGSSSRKKVPRNLKEEINGDEEQEHDVAPATYHGLEDFYCRETEMWVLDFNQVRDITLDDAGVALAVEAVKLNDPYFPKPLKNSEAEKHAWKAFAVSYMENSRAILEEGLKEHRDQDRMLPEEILGLPRKFVLGVVELERERMARREGVRE</sequence>
<evidence type="ECO:0000259" key="1">
    <source>
        <dbReference type="Pfam" id="PF12417"/>
    </source>
</evidence>
<evidence type="ECO:0000313" key="2">
    <source>
        <dbReference type="EMBL" id="KAK3948856.1"/>
    </source>
</evidence>
<reference evidence="2" key="2">
    <citation type="submission" date="2023-06" db="EMBL/GenBank/DDBJ databases">
        <authorList>
            <consortium name="Lawrence Berkeley National Laboratory"/>
            <person name="Mondo S.J."/>
            <person name="Hensen N."/>
            <person name="Bonometti L."/>
            <person name="Westerberg I."/>
            <person name="Brannstrom I.O."/>
            <person name="Guillou S."/>
            <person name="Cros-Aarteil S."/>
            <person name="Calhoun S."/>
            <person name="Haridas S."/>
            <person name="Kuo A."/>
            <person name="Pangilinan J."/>
            <person name="Riley R."/>
            <person name="Labutti K."/>
            <person name="Andreopoulos B."/>
            <person name="Lipzen A."/>
            <person name="Chen C."/>
            <person name="Yanf M."/>
            <person name="Daum C."/>
            <person name="Ng V."/>
            <person name="Clum A."/>
            <person name="Steindorff A."/>
            <person name="Ohm R."/>
            <person name="Martin F."/>
            <person name="Silar P."/>
            <person name="Natvig D."/>
            <person name="Lalanne C."/>
            <person name="Gautier V."/>
            <person name="Ament-Velasquez S.L."/>
            <person name="Kruys A."/>
            <person name="Hutchinson M.I."/>
            <person name="Powell A.J."/>
            <person name="Barry K."/>
            <person name="Miller A.N."/>
            <person name="Grigoriev I.V."/>
            <person name="Debuchy R."/>
            <person name="Gladieux P."/>
            <person name="Thoren M.H."/>
            <person name="Johannesson H."/>
        </authorList>
    </citation>
    <scope>NUCLEOTIDE SEQUENCE</scope>
    <source>
        <strain evidence="2">CBS 626.80</strain>
    </source>
</reference>
<dbReference type="Proteomes" id="UP001303222">
    <property type="component" value="Unassembled WGS sequence"/>
</dbReference>
<dbReference type="InterPro" id="IPR022137">
    <property type="entry name" value="Znf_prot_DUF3669"/>
</dbReference>
<protein>
    <submittedName>
        <fullName evidence="2">Zinc finger protein-domain-containing protein</fullName>
    </submittedName>
</protein>
<name>A0AAN6NN04_9PEZI</name>
<gene>
    <name evidence="2" type="ORF">QBC32DRAFT_408309</name>
</gene>
<proteinExistence type="predicted"/>